<reference evidence="1" key="1">
    <citation type="submission" date="2023-05" db="EMBL/GenBank/DDBJ databases">
        <title>Nepenthes gracilis genome sequencing.</title>
        <authorList>
            <person name="Fukushima K."/>
        </authorList>
    </citation>
    <scope>NUCLEOTIDE SEQUENCE</scope>
    <source>
        <strain evidence="1">SING2019-196</strain>
    </source>
</reference>
<keyword evidence="2" id="KW-1185">Reference proteome</keyword>
<sequence length="207" mass="23920">MEQPPFSFSAHLCSAKEEQKRQKDAQLEKDELLAKALRGSLTIYSPPHYDHGNIFQPYLSFLLSEFRIYAGSGSEIGHGRYLSCMEGFWHPDCSCCHKCNEPIVDHEFSISGDRPYHTSGYRVSFHPKCNVYNVFIPQNVVGLIEYRTHFLWMQNYYPSQESDWTSQCCSCERMALRDTPYFRLDDGRKLCLEGLDSSIDNACMETP</sequence>
<dbReference type="Gene3D" id="2.10.110.10">
    <property type="entry name" value="Cysteine Rich Protein"/>
    <property type="match status" value="1"/>
</dbReference>
<evidence type="ECO:0000313" key="2">
    <source>
        <dbReference type="Proteomes" id="UP001279734"/>
    </source>
</evidence>
<dbReference type="EMBL" id="BSYO01000003">
    <property type="protein sequence ID" value="GMH01467.1"/>
    <property type="molecule type" value="Genomic_DNA"/>
</dbReference>
<evidence type="ECO:0000313" key="1">
    <source>
        <dbReference type="EMBL" id="GMH01467.1"/>
    </source>
</evidence>
<dbReference type="SUPFAM" id="SSF57716">
    <property type="entry name" value="Glucocorticoid receptor-like (DNA-binding domain)"/>
    <property type="match status" value="1"/>
</dbReference>
<dbReference type="AlphaFoldDB" id="A0AAD3XDD6"/>
<dbReference type="GO" id="GO:0043130">
    <property type="term" value="F:ubiquitin binding"/>
    <property type="evidence" value="ECO:0007669"/>
    <property type="project" value="TreeGrafter"/>
</dbReference>
<accession>A0AAD3XDD6</accession>
<organism evidence="1 2">
    <name type="scientific">Nepenthes gracilis</name>
    <name type="common">Slender pitcher plant</name>
    <dbReference type="NCBI Taxonomy" id="150966"/>
    <lineage>
        <taxon>Eukaryota</taxon>
        <taxon>Viridiplantae</taxon>
        <taxon>Streptophyta</taxon>
        <taxon>Embryophyta</taxon>
        <taxon>Tracheophyta</taxon>
        <taxon>Spermatophyta</taxon>
        <taxon>Magnoliopsida</taxon>
        <taxon>eudicotyledons</taxon>
        <taxon>Gunneridae</taxon>
        <taxon>Pentapetalae</taxon>
        <taxon>Caryophyllales</taxon>
        <taxon>Nepenthaceae</taxon>
        <taxon>Nepenthes</taxon>
    </lineage>
</organism>
<gene>
    <name evidence="1" type="ORF">Nepgr_003306</name>
</gene>
<protein>
    <submittedName>
        <fullName evidence="1">Uncharacterized protein</fullName>
    </submittedName>
</protein>
<comment type="caution">
    <text evidence="1">The sequence shown here is derived from an EMBL/GenBank/DDBJ whole genome shotgun (WGS) entry which is preliminary data.</text>
</comment>
<dbReference type="PANTHER" id="PTHR24209">
    <property type="entry name" value="PROTEIN DA1-RELATED 2"/>
    <property type="match status" value="1"/>
</dbReference>
<name>A0AAD3XDD6_NEPGR</name>
<dbReference type="InterPro" id="IPR045218">
    <property type="entry name" value="DA1-like"/>
</dbReference>
<dbReference type="CDD" id="cd09396">
    <property type="entry name" value="LIM_DA1"/>
    <property type="match status" value="1"/>
</dbReference>
<dbReference type="PANTHER" id="PTHR24209:SF25">
    <property type="entry name" value="PROTEIN DA1-RELATED 1"/>
    <property type="match status" value="1"/>
</dbReference>
<proteinExistence type="predicted"/>
<dbReference type="Proteomes" id="UP001279734">
    <property type="component" value="Unassembled WGS sequence"/>
</dbReference>